<reference evidence="1 2" key="1">
    <citation type="submission" date="2023-09" db="EMBL/GenBank/DDBJ databases">
        <title>Nesidiocoris tenuis whole genome shotgun sequence.</title>
        <authorList>
            <person name="Shibata T."/>
            <person name="Shimoda M."/>
            <person name="Kobayashi T."/>
            <person name="Uehara T."/>
        </authorList>
    </citation>
    <scope>NUCLEOTIDE SEQUENCE [LARGE SCALE GENOMIC DNA]</scope>
    <source>
        <strain evidence="1 2">Japan</strain>
    </source>
</reference>
<evidence type="ECO:0000313" key="2">
    <source>
        <dbReference type="Proteomes" id="UP001307889"/>
    </source>
</evidence>
<proteinExistence type="predicted"/>
<protein>
    <submittedName>
        <fullName evidence="1">Uncharacterized protein</fullName>
    </submittedName>
</protein>
<sequence>MEIRARRQIDVALTSNPLTEYVTRHKKVRFRSSIGHQVVYPEGAIWSDSSVTGRRVANAIMSTSNGSDVRAVSAHVPPFPIIAFGGDGSFLTVKK</sequence>
<organism evidence="1 2">
    <name type="scientific">Nesidiocoris tenuis</name>
    <dbReference type="NCBI Taxonomy" id="355587"/>
    <lineage>
        <taxon>Eukaryota</taxon>
        <taxon>Metazoa</taxon>
        <taxon>Ecdysozoa</taxon>
        <taxon>Arthropoda</taxon>
        <taxon>Hexapoda</taxon>
        <taxon>Insecta</taxon>
        <taxon>Pterygota</taxon>
        <taxon>Neoptera</taxon>
        <taxon>Paraneoptera</taxon>
        <taxon>Hemiptera</taxon>
        <taxon>Heteroptera</taxon>
        <taxon>Panheteroptera</taxon>
        <taxon>Cimicomorpha</taxon>
        <taxon>Miridae</taxon>
        <taxon>Dicyphina</taxon>
        <taxon>Nesidiocoris</taxon>
    </lineage>
</organism>
<keyword evidence="2" id="KW-1185">Reference proteome</keyword>
<accession>A0ABN7AT42</accession>
<name>A0ABN7AT42_9HEMI</name>
<dbReference type="Proteomes" id="UP001307889">
    <property type="component" value="Chromosome 5"/>
</dbReference>
<dbReference type="EMBL" id="AP028913">
    <property type="protein sequence ID" value="BES94454.1"/>
    <property type="molecule type" value="Genomic_DNA"/>
</dbReference>
<gene>
    <name evidence="1" type="ORF">NTJ_07263</name>
</gene>
<evidence type="ECO:0000313" key="1">
    <source>
        <dbReference type="EMBL" id="BES94454.1"/>
    </source>
</evidence>